<feature type="chain" id="PRO_5019731572" description="Bifunctional inhibitor/plant lipid transfer protein/seed storage helical domain-containing protein" evidence="12">
    <location>
        <begin position="23"/>
        <end position="225"/>
    </location>
</feature>
<dbReference type="GO" id="GO:0008289">
    <property type="term" value="F:lipid binding"/>
    <property type="evidence" value="ECO:0007669"/>
    <property type="project" value="UniProtKB-KW"/>
</dbReference>
<evidence type="ECO:0000313" key="14">
    <source>
        <dbReference type="EMBL" id="RXH94150.1"/>
    </source>
</evidence>
<comment type="similarity">
    <text evidence="3">Belongs to the plant LTP family.</text>
</comment>
<keyword evidence="7 12" id="KW-0732">Signal</keyword>
<keyword evidence="15" id="KW-1185">Reference proteome</keyword>
<dbReference type="STRING" id="3750.A0A498JF46"/>
<feature type="signal peptide" evidence="12">
    <location>
        <begin position="1"/>
        <end position="22"/>
    </location>
</feature>
<comment type="subcellular location">
    <subcellularLocation>
        <location evidence="2">Cell membrane</location>
        <topology evidence="2">Lipid-anchor</topology>
        <topology evidence="2">GPI-anchor</topology>
    </subcellularLocation>
</comment>
<dbReference type="SUPFAM" id="SSF47699">
    <property type="entry name" value="Bifunctional inhibitor/lipid-transfer protein/seed storage 2S albumin"/>
    <property type="match status" value="1"/>
</dbReference>
<comment type="caution">
    <text evidence="14">The sequence shown here is derived from an EMBL/GenBank/DDBJ whole genome shotgun (WGS) entry which is preliminary data.</text>
</comment>
<keyword evidence="9" id="KW-1015">Disulfide bond</keyword>
<evidence type="ECO:0000256" key="2">
    <source>
        <dbReference type="ARBA" id="ARBA00004609"/>
    </source>
</evidence>
<keyword evidence="10" id="KW-0325">Glycoprotein</keyword>
<evidence type="ECO:0000256" key="12">
    <source>
        <dbReference type="SAM" id="SignalP"/>
    </source>
</evidence>
<keyword evidence="5" id="KW-1003">Cell membrane</keyword>
<evidence type="ECO:0000259" key="13">
    <source>
        <dbReference type="SMART" id="SM00499"/>
    </source>
</evidence>
<dbReference type="InterPro" id="IPR036312">
    <property type="entry name" value="Bifun_inhib/LTP/seed_sf"/>
</dbReference>
<keyword evidence="6" id="KW-0472">Membrane</keyword>
<dbReference type="Gene3D" id="1.10.110.10">
    <property type="entry name" value="Plant lipid-transfer and hydrophobic proteins"/>
    <property type="match status" value="1"/>
</dbReference>
<evidence type="ECO:0000256" key="7">
    <source>
        <dbReference type="ARBA" id="ARBA00022729"/>
    </source>
</evidence>
<dbReference type="GO" id="GO:0098552">
    <property type="term" value="C:side of membrane"/>
    <property type="evidence" value="ECO:0007669"/>
    <property type="project" value="UniProtKB-KW"/>
</dbReference>
<evidence type="ECO:0000256" key="1">
    <source>
        <dbReference type="ARBA" id="ARBA00003211"/>
    </source>
</evidence>
<name>A0A498JF46_MALDO</name>
<reference evidence="14 15" key="1">
    <citation type="submission" date="2018-10" db="EMBL/GenBank/DDBJ databases">
        <title>A high-quality apple genome assembly.</title>
        <authorList>
            <person name="Hu J."/>
        </authorList>
    </citation>
    <scope>NUCLEOTIDE SEQUENCE [LARGE SCALE GENOMIC DNA]</scope>
    <source>
        <strain evidence="15">cv. HFTH1</strain>
        <tissue evidence="14">Young leaf</tissue>
    </source>
</reference>
<keyword evidence="11" id="KW-0449">Lipoprotein</keyword>
<feature type="domain" description="Bifunctional inhibitor/plant lipid transfer protein/seed storage helical" evidence="13">
    <location>
        <begin position="35"/>
        <end position="112"/>
    </location>
</feature>
<evidence type="ECO:0000256" key="9">
    <source>
        <dbReference type="ARBA" id="ARBA00023157"/>
    </source>
</evidence>
<dbReference type="InterPro" id="IPR000528">
    <property type="entry name" value="Plant_nsLTP"/>
</dbReference>
<accession>A0A498JF46</accession>
<protein>
    <recommendedName>
        <fullName evidence="13">Bifunctional inhibitor/plant lipid transfer protein/seed storage helical domain-containing protein</fullName>
    </recommendedName>
</protein>
<dbReference type="Pfam" id="PF14368">
    <property type="entry name" value="LTP_2"/>
    <property type="match status" value="1"/>
</dbReference>
<keyword evidence="6" id="KW-0336">GPI-anchor</keyword>
<dbReference type="PRINTS" id="PR00382">
    <property type="entry name" value="LIPIDTRNSFER"/>
</dbReference>
<dbReference type="FunFam" id="1.10.110.10:FF:000001">
    <property type="entry name" value="Bifunctional inhibitor/lipid-transfer protein/seed storage 2S albumin superfamily protein"/>
    <property type="match status" value="1"/>
</dbReference>
<dbReference type="GO" id="GO:0006869">
    <property type="term" value="P:lipid transport"/>
    <property type="evidence" value="ECO:0007669"/>
    <property type="project" value="InterPro"/>
</dbReference>
<dbReference type="AlphaFoldDB" id="A0A498JF46"/>
<comment type="function">
    <text evidence="1">Plant non-specific lipid-transfer proteins transfer phospholipids as well as galactolipids across membranes. May play a role in wax or cutin deposition in the cell walls of expanding epidermal cells and certain secretory tissues.</text>
</comment>
<organism evidence="14 15">
    <name type="scientific">Malus domestica</name>
    <name type="common">Apple</name>
    <name type="synonym">Pyrus malus</name>
    <dbReference type="NCBI Taxonomy" id="3750"/>
    <lineage>
        <taxon>Eukaryota</taxon>
        <taxon>Viridiplantae</taxon>
        <taxon>Streptophyta</taxon>
        <taxon>Embryophyta</taxon>
        <taxon>Tracheophyta</taxon>
        <taxon>Spermatophyta</taxon>
        <taxon>Magnoliopsida</taxon>
        <taxon>eudicotyledons</taxon>
        <taxon>Gunneridae</taxon>
        <taxon>Pentapetalae</taxon>
        <taxon>rosids</taxon>
        <taxon>fabids</taxon>
        <taxon>Rosales</taxon>
        <taxon>Rosaceae</taxon>
        <taxon>Amygdaloideae</taxon>
        <taxon>Maleae</taxon>
        <taxon>Malus</taxon>
    </lineage>
</organism>
<gene>
    <name evidence="14" type="ORF">DVH24_016217</name>
</gene>
<dbReference type="GO" id="GO:0005886">
    <property type="term" value="C:plasma membrane"/>
    <property type="evidence" value="ECO:0007669"/>
    <property type="project" value="UniProtKB-SubCell"/>
</dbReference>
<evidence type="ECO:0000256" key="10">
    <source>
        <dbReference type="ARBA" id="ARBA00023180"/>
    </source>
</evidence>
<evidence type="ECO:0000313" key="15">
    <source>
        <dbReference type="Proteomes" id="UP000290289"/>
    </source>
</evidence>
<evidence type="ECO:0000256" key="11">
    <source>
        <dbReference type="ARBA" id="ARBA00023288"/>
    </source>
</evidence>
<evidence type="ECO:0000256" key="6">
    <source>
        <dbReference type="ARBA" id="ARBA00022622"/>
    </source>
</evidence>
<dbReference type="Proteomes" id="UP000290289">
    <property type="component" value="Chromosome 7"/>
</dbReference>
<dbReference type="PANTHER" id="PTHR33044">
    <property type="entry name" value="BIFUNCTIONAL INHIBITOR/LIPID-TRANSFER PROTEIN/SEED STORAGE 2S ALBUMIN SUPERFAMILY PROTEIN-RELATED"/>
    <property type="match status" value="1"/>
</dbReference>
<evidence type="ECO:0000256" key="3">
    <source>
        <dbReference type="ARBA" id="ARBA00009748"/>
    </source>
</evidence>
<keyword evidence="8" id="KW-0446">Lipid-binding</keyword>
<dbReference type="CDD" id="cd00010">
    <property type="entry name" value="AAI_LTSS"/>
    <property type="match status" value="1"/>
</dbReference>
<evidence type="ECO:0000256" key="4">
    <source>
        <dbReference type="ARBA" id="ARBA00022448"/>
    </source>
</evidence>
<dbReference type="SMART" id="SM00499">
    <property type="entry name" value="AAI"/>
    <property type="match status" value="1"/>
</dbReference>
<dbReference type="EMBL" id="RDQH01000333">
    <property type="protein sequence ID" value="RXH94150.1"/>
    <property type="molecule type" value="Genomic_DNA"/>
</dbReference>
<dbReference type="InterPro" id="IPR016140">
    <property type="entry name" value="Bifunc_inhib/LTP/seed_store"/>
</dbReference>
<sequence>MPLWFGYLVLVLLVMISSYTASFATADSAKDREECTQQLVGMATCLPYVGGQAKAPTPDCCSGLKQVLNNNKKCLCVIIKDRNDPELGLQINVTLALGLPSVCKAPANVSKCPELLHLDPKSPEAQVFYQLEGNSTKTASSLAPSPSEFKHDQIFLSLKISYNSFGFFNFLCITVDGPTSARSVGPSSSSWAARQNIVGLLRWNEMVMVRDSSWCFVLMVFFLFT</sequence>
<proteinExistence type="inferred from homology"/>
<evidence type="ECO:0000256" key="5">
    <source>
        <dbReference type="ARBA" id="ARBA00022475"/>
    </source>
</evidence>
<evidence type="ECO:0000256" key="8">
    <source>
        <dbReference type="ARBA" id="ARBA00023121"/>
    </source>
</evidence>
<dbReference type="InterPro" id="IPR043325">
    <property type="entry name" value="LTSS"/>
</dbReference>
<keyword evidence="4" id="KW-0813">Transport</keyword>